<comment type="caution">
    <text evidence="1">The sequence shown here is derived from an EMBL/GenBank/DDBJ whole genome shotgun (WGS) entry which is preliminary data.</text>
</comment>
<reference evidence="1 2" key="1">
    <citation type="submission" date="2024-04" db="EMBL/GenBank/DDBJ databases">
        <title>Tritrichomonas musculus Genome.</title>
        <authorList>
            <person name="Alves-Ferreira E."/>
            <person name="Grigg M."/>
            <person name="Lorenzi H."/>
            <person name="Galac M."/>
        </authorList>
    </citation>
    <scope>NUCLEOTIDE SEQUENCE [LARGE SCALE GENOMIC DNA]</scope>
    <source>
        <strain evidence="1 2">EAF2021</strain>
    </source>
</reference>
<evidence type="ECO:0000313" key="2">
    <source>
        <dbReference type="Proteomes" id="UP001470230"/>
    </source>
</evidence>
<dbReference type="SUPFAM" id="SSF56784">
    <property type="entry name" value="HAD-like"/>
    <property type="match status" value="1"/>
</dbReference>
<dbReference type="Gene3D" id="1.10.150.240">
    <property type="entry name" value="Putative phosphatase, domain 2"/>
    <property type="match status" value="1"/>
</dbReference>
<organism evidence="1 2">
    <name type="scientific">Tritrichomonas musculus</name>
    <dbReference type="NCBI Taxonomy" id="1915356"/>
    <lineage>
        <taxon>Eukaryota</taxon>
        <taxon>Metamonada</taxon>
        <taxon>Parabasalia</taxon>
        <taxon>Tritrichomonadida</taxon>
        <taxon>Tritrichomonadidae</taxon>
        <taxon>Tritrichomonas</taxon>
    </lineage>
</organism>
<protein>
    <submittedName>
        <fullName evidence="1">Uncharacterized protein</fullName>
    </submittedName>
</protein>
<dbReference type="PANTHER" id="PTHR43481:SF4">
    <property type="entry name" value="GLYCEROL-1-PHOSPHATE PHOSPHOHYDROLASE 1-RELATED"/>
    <property type="match status" value="1"/>
</dbReference>
<dbReference type="InterPro" id="IPR023198">
    <property type="entry name" value="PGP-like_dom2"/>
</dbReference>
<dbReference type="Proteomes" id="UP001470230">
    <property type="component" value="Unassembled WGS sequence"/>
</dbReference>
<evidence type="ECO:0000313" key="1">
    <source>
        <dbReference type="EMBL" id="KAK8900494.1"/>
    </source>
</evidence>
<dbReference type="SFLD" id="SFLDS00003">
    <property type="entry name" value="Haloacid_Dehalogenase"/>
    <property type="match status" value="1"/>
</dbReference>
<dbReference type="EMBL" id="JAPFFF010000001">
    <property type="protein sequence ID" value="KAK8900494.1"/>
    <property type="molecule type" value="Genomic_DNA"/>
</dbReference>
<dbReference type="InterPro" id="IPR006439">
    <property type="entry name" value="HAD-SF_hydro_IA"/>
</dbReference>
<dbReference type="InterPro" id="IPR051806">
    <property type="entry name" value="HAD-like_SPP"/>
</dbReference>
<dbReference type="SFLD" id="SFLDG01129">
    <property type="entry name" value="C1.5:_HAD__Beta-PGM__Phosphata"/>
    <property type="match status" value="1"/>
</dbReference>
<dbReference type="Gene3D" id="3.40.50.1000">
    <property type="entry name" value="HAD superfamily/HAD-like"/>
    <property type="match status" value="1"/>
</dbReference>
<proteinExistence type="predicted"/>
<dbReference type="PRINTS" id="PR00413">
    <property type="entry name" value="HADHALOGNASE"/>
</dbReference>
<keyword evidence="2" id="KW-1185">Reference proteome</keyword>
<dbReference type="InterPro" id="IPR023214">
    <property type="entry name" value="HAD_sf"/>
</dbReference>
<sequence>MSNHNKFGVLFDSDGVILNTEPQYDLFWNEQGKLFHPELPNFARYLKGFSLTKTLNTYFNDNNENREIVIKRLYDFEDKMKYEYLPGSHELLQSLKSKNIPIALVTSSNDDKMKKIIRCHPEFNDFFTSIITEDKVSKTKPDPECYINGAKAISVDPTKCVVFEDSVAGIRAGKEAGCFVIGLTTTQPKEAVEKLADIVVENLSKISYEYITNCIVPNLYK</sequence>
<dbReference type="InterPro" id="IPR041492">
    <property type="entry name" value="HAD_2"/>
</dbReference>
<accession>A0ABR2LB08</accession>
<dbReference type="PANTHER" id="PTHR43481">
    <property type="entry name" value="FRUCTOSE-1-PHOSPHATE PHOSPHATASE"/>
    <property type="match status" value="1"/>
</dbReference>
<dbReference type="InterPro" id="IPR036412">
    <property type="entry name" value="HAD-like_sf"/>
</dbReference>
<name>A0ABR2LB08_9EUKA</name>
<dbReference type="SFLD" id="SFLDG01135">
    <property type="entry name" value="C1.5.6:_HAD__Beta-PGM__Phospha"/>
    <property type="match status" value="1"/>
</dbReference>
<gene>
    <name evidence="1" type="ORF">M9Y10_002821</name>
</gene>
<dbReference type="Pfam" id="PF13419">
    <property type="entry name" value="HAD_2"/>
    <property type="match status" value="1"/>
</dbReference>
<dbReference type="NCBIfam" id="TIGR01509">
    <property type="entry name" value="HAD-SF-IA-v3"/>
    <property type="match status" value="1"/>
</dbReference>